<keyword evidence="1" id="KW-1133">Transmembrane helix</keyword>
<dbReference type="Proteomes" id="UP000683925">
    <property type="component" value="Unassembled WGS sequence"/>
</dbReference>
<keyword evidence="1" id="KW-0472">Membrane</keyword>
<dbReference type="OrthoDB" id="298603at2759"/>
<dbReference type="AlphaFoldDB" id="A0A8S1YQP6"/>
<evidence type="ECO:0000313" key="2">
    <source>
        <dbReference type="EMBL" id="CAD8214442.1"/>
    </source>
</evidence>
<evidence type="ECO:0000256" key="1">
    <source>
        <dbReference type="SAM" id="Phobius"/>
    </source>
</evidence>
<dbReference type="PANTHER" id="PTHR31398">
    <property type="entry name" value="MEIOTIC NUCLEAR DIVISION PROTEIN 1 HOMOLOG"/>
    <property type="match status" value="1"/>
</dbReference>
<keyword evidence="1" id="KW-0812">Transmembrane</keyword>
<dbReference type="EMBL" id="CAJJDP010000181">
    <property type="protein sequence ID" value="CAD8214442.1"/>
    <property type="molecule type" value="Genomic_DNA"/>
</dbReference>
<evidence type="ECO:0000313" key="3">
    <source>
        <dbReference type="Proteomes" id="UP000683925"/>
    </source>
</evidence>
<accession>A0A8S1YQP6</accession>
<dbReference type="OMA" id="IITIEFT"/>
<dbReference type="GO" id="GO:0005634">
    <property type="term" value="C:nucleus"/>
    <property type="evidence" value="ECO:0007669"/>
    <property type="project" value="TreeGrafter"/>
</dbReference>
<organism evidence="2 3">
    <name type="scientific">Paramecium octaurelia</name>
    <dbReference type="NCBI Taxonomy" id="43137"/>
    <lineage>
        <taxon>Eukaryota</taxon>
        <taxon>Sar</taxon>
        <taxon>Alveolata</taxon>
        <taxon>Ciliophora</taxon>
        <taxon>Intramacronucleata</taxon>
        <taxon>Oligohymenophorea</taxon>
        <taxon>Peniculida</taxon>
        <taxon>Parameciidae</taxon>
        <taxon>Paramecium</taxon>
    </lineage>
</organism>
<name>A0A8S1YQP6_PAROT</name>
<sequence length="493" mass="57664">MQSQSDCRASLFQKLKNEFLYHLDIFGQQPSFTILNRSKYPSALGLLTSLMICSLEFYFFLTEVVTMISQSKPAIYQTEISISDTEPFLLYNDNFTLAISIVNGFSEPIIGIDRYFTLNISQCERLREINKDSGKYLCVQLPIEPCNMSHFTTEMLSEYFSIIREESNAQIGNIYKGIRQQIKQLTSQKFQGQVTSPAFRYIFIQFSACHNTSLSQTWESQKEIENILESGHYNIYKGDYLTKLDRPGQPFQEIITIEFTSFSLSTSKTISQRYKIVQTSTDEGLIWEQIQDLQHIQQSEWREISEFYNNQYLIVHYIMLDYKQTNKIRTYVKLQTILGKLGGIFQILMISVAIILKPIIENIMNLEMVNDLFNFSEPIPDTKLQINVTNNLKSNQQLTKRSQNYRLSQSNLETWLIIFGCRPQKILQFVFAKSKVNKNLEIINILRKLQEIKVIKKPLLSKDFRYILNQCFFTNYRFQSTQSSNYLSQVNKL</sequence>
<dbReference type="PANTHER" id="PTHR31398:SF0">
    <property type="entry name" value="MEIOTIC NUCLEAR DIVISION PROTEIN 1 HOMOLOG"/>
    <property type="match status" value="1"/>
</dbReference>
<keyword evidence="3" id="KW-1185">Reference proteome</keyword>
<comment type="caution">
    <text evidence="2">The sequence shown here is derived from an EMBL/GenBank/DDBJ whole genome shotgun (WGS) entry which is preliminary data.</text>
</comment>
<protein>
    <submittedName>
        <fullName evidence="2">Uncharacterized protein</fullName>
    </submittedName>
</protein>
<gene>
    <name evidence="2" type="ORF">POCTA_138.1.T1770022</name>
</gene>
<dbReference type="GO" id="GO:0007131">
    <property type="term" value="P:reciprocal meiotic recombination"/>
    <property type="evidence" value="ECO:0007669"/>
    <property type="project" value="TreeGrafter"/>
</dbReference>
<reference evidence="2" key="1">
    <citation type="submission" date="2021-01" db="EMBL/GenBank/DDBJ databases">
        <authorList>
            <consortium name="Genoscope - CEA"/>
            <person name="William W."/>
        </authorList>
    </citation>
    <scope>NUCLEOTIDE SEQUENCE</scope>
</reference>
<feature type="transmembrane region" description="Helical" evidence="1">
    <location>
        <begin position="40"/>
        <end position="61"/>
    </location>
</feature>
<proteinExistence type="predicted"/>